<dbReference type="PANTHER" id="PTHR24096">
    <property type="entry name" value="LONG-CHAIN-FATTY-ACID--COA LIGASE"/>
    <property type="match status" value="1"/>
</dbReference>
<dbReference type="SUPFAM" id="SSF56801">
    <property type="entry name" value="Acetyl-CoA synthetase-like"/>
    <property type="match status" value="1"/>
</dbReference>
<dbReference type="PANTHER" id="PTHR24096:SF422">
    <property type="entry name" value="BCDNA.GH02901"/>
    <property type="match status" value="1"/>
</dbReference>
<reference evidence="2 3" key="1">
    <citation type="submission" date="2024-01" db="EMBL/GenBank/DDBJ databases">
        <title>A draft genome for the cacao thread blight pathogen Marasmiellus scandens.</title>
        <authorList>
            <person name="Baruah I.K."/>
            <person name="Leung J."/>
            <person name="Bukari Y."/>
            <person name="Amoako-Attah I."/>
            <person name="Meinhardt L.W."/>
            <person name="Bailey B.A."/>
            <person name="Cohen S.P."/>
        </authorList>
    </citation>
    <scope>NUCLEOTIDE SEQUENCE [LARGE SCALE GENOMIC DNA]</scope>
    <source>
        <strain evidence="2 3">GH-19</strain>
    </source>
</reference>
<gene>
    <name evidence="2" type="ORF">VKT23_007201</name>
</gene>
<evidence type="ECO:0000313" key="2">
    <source>
        <dbReference type="EMBL" id="KAK7463865.1"/>
    </source>
</evidence>
<name>A0ABR1JM18_9AGAR</name>
<protein>
    <recommendedName>
        <fullName evidence="1">AMP-dependent synthetase/ligase domain-containing protein</fullName>
    </recommendedName>
</protein>
<accession>A0ABR1JM18</accession>
<dbReference type="InterPro" id="IPR000873">
    <property type="entry name" value="AMP-dep_synth/lig_dom"/>
</dbReference>
<proteinExistence type="predicted"/>
<sequence>MSVTTPQEFRSPVPLPPIPDDLTIPQFMLKHQYFLKPARPRNVPWLIEDRTGRAIHTEEVLQRTHRLANALSSKWNIGENDVVCIFSPNHVDYPISIWAIHSLGAVVTPANPSYTVAELVFQLQTSRANLIFTHLEFVKTAVTAAQEIGIPQDRIVILPATGGKQTTGDAIIGISIEELISSAKSTSFKEYQLKPGQAKTKLAFLSFSSGTTGKPKAVMIPHFSVISNIVQTAVHFKFGDHTTNKMFTPGDVSIGGRLVFFHLERQVLIQM</sequence>
<dbReference type="Pfam" id="PF00501">
    <property type="entry name" value="AMP-binding"/>
    <property type="match status" value="1"/>
</dbReference>
<dbReference type="Proteomes" id="UP001498398">
    <property type="component" value="Unassembled WGS sequence"/>
</dbReference>
<evidence type="ECO:0000259" key="1">
    <source>
        <dbReference type="Pfam" id="PF00501"/>
    </source>
</evidence>
<evidence type="ECO:0000313" key="3">
    <source>
        <dbReference type="Proteomes" id="UP001498398"/>
    </source>
</evidence>
<comment type="caution">
    <text evidence="2">The sequence shown here is derived from an EMBL/GenBank/DDBJ whole genome shotgun (WGS) entry which is preliminary data.</text>
</comment>
<keyword evidence="3" id="KW-1185">Reference proteome</keyword>
<organism evidence="2 3">
    <name type="scientific">Marasmiellus scandens</name>
    <dbReference type="NCBI Taxonomy" id="2682957"/>
    <lineage>
        <taxon>Eukaryota</taxon>
        <taxon>Fungi</taxon>
        <taxon>Dikarya</taxon>
        <taxon>Basidiomycota</taxon>
        <taxon>Agaricomycotina</taxon>
        <taxon>Agaricomycetes</taxon>
        <taxon>Agaricomycetidae</taxon>
        <taxon>Agaricales</taxon>
        <taxon>Marasmiineae</taxon>
        <taxon>Omphalotaceae</taxon>
        <taxon>Marasmiellus</taxon>
    </lineage>
</organism>
<dbReference type="Gene3D" id="3.40.50.980">
    <property type="match status" value="2"/>
</dbReference>
<dbReference type="InterPro" id="IPR020845">
    <property type="entry name" value="AMP-binding_CS"/>
</dbReference>
<feature type="domain" description="AMP-dependent synthetase/ligase" evidence="1">
    <location>
        <begin position="52"/>
        <end position="240"/>
    </location>
</feature>
<dbReference type="EMBL" id="JBANRG010000009">
    <property type="protein sequence ID" value="KAK7463865.1"/>
    <property type="molecule type" value="Genomic_DNA"/>
</dbReference>
<dbReference type="PROSITE" id="PS00455">
    <property type="entry name" value="AMP_BINDING"/>
    <property type="match status" value="1"/>
</dbReference>